<evidence type="ECO:0000313" key="1">
    <source>
        <dbReference type="EMBL" id="PSS37841.1"/>
    </source>
</evidence>
<dbReference type="AlphaFoldDB" id="A0A2R6S6B7"/>
<sequence>MLLNFDILIHLLGWIQIKKDVWSLMRTCRTLKFAGMPHLFRPPISPCSHEQFAAFCSFIDASGPTCGRFLREFTFRTRLFVRAQKTGTLKSFISMFEHAQQLQELGIEHLGDEMHGIPDPSLLQALGTLTGVKDLAIRSYASSFIPVLQSLQSPVVKLDLTFNECVPNLNQVAPMSIIQNFSSSLEQLSLVWYSENFAPHHGAQFLRMTELDITCPGMGLLTIDTLVYSFPNLRVLRTNSCDFWALTWDRAPGDAHRQTNLASHSRRRWESLDYLEGPLEYLYTLGIGCNVGT</sequence>
<proteinExistence type="predicted"/>
<organism evidence="1 2">
    <name type="scientific">Hermanssonia centrifuga</name>
    <dbReference type="NCBI Taxonomy" id="98765"/>
    <lineage>
        <taxon>Eukaryota</taxon>
        <taxon>Fungi</taxon>
        <taxon>Dikarya</taxon>
        <taxon>Basidiomycota</taxon>
        <taxon>Agaricomycotina</taxon>
        <taxon>Agaricomycetes</taxon>
        <taxon>Polyporales</taxon>
        <taxon>Meruliaceae</taxon>
        <taxon>Hermanssonia</taxon>
    </lineage>
</organism>
<gene>
    <name evidence="1" type="ORF">PHLCEN_2v309</name>
</gene>
<protein>
    <recommendedName>
        <fullName evidence="3">F-box domain-containing protein</fullName>
    </recommendedName>
</protein>
<accession>A0A2R6S6B7</accession>
<dbReference type="InterPro" id="IPR032675">
    <property type="entry name" value="LRR_dom_sf"/>
</dbReference>
<dbReference type="EMBL" id="MLYV02000029">
    <property type="protein sequence ID" value="PSS37841.1"/>
    <property type="molecule type" value="Genomic_DNA"/>
</dbReference>
<keyword evidence="2" id="KW-1185">Reference proteome</keyword>
<dbReference type="SUPFAM" id="SSF52058">
    <property type="entry name" value="L domain-like"/>
    <property type="match status" value="1"/>
</dbReference>
<reference evidence="1 2" key="1">
    <citation type="submission" date="2018-02" db="EMBL/GenBank/DDBJ databases">
        <title>Genome sequence of the basidiomycete white-rot fungus Phlebia centrifuga.</title>
        <authorList>
            <person name="Granchi Z."/>
            <person name="Peng M."/>
            <person name="de Vries R.P."/>
            <person name="Hilden K."/>
            <person name="Makela M.R."/>
            <person name="Grigoriev I."/>
            <person name="Riley R."/>
        </authorList>
    </citation>
    <scope>NUCLEOTIDE SEQUENCE [LARGE SCALE GENOMIC DNA]</scope>
    <source>
        <strain evidence="1 2">FBCC195</strain>
    </source>
</reference>
<evidence type="ECO:0000313" key="2">
    <source>
        <dbReference type="Proteomes" id="UP000186601"/>
    </source>
</evidence>
<comment type="caution">
    <text evidence="1">The sequence shown here is derived from an EMBL/GenBank/DDBJ whole genome shotgun (WGS) entry which is preliminary data.</text>
</comment>
<dbReference type="Gene3D" id="3.80.10.10">
    <property type="entry name" value="Ribonuclease Inhibitor"/>
    <property type="match status" value="1"/>
</dbReference>
<evidence type="ECO:0008006" key="3">
    <source>
        <dbReference type="Google" id="ProtNLM"/>
    </source>
</evidence>
<name>A0A2R6S6B7_9APHY</name>
<dbReference type="OrthoDB" id="2804572at2759"/>
<dbReference type="Proteomes" id="UP000186601">
    <property type="component" value="Unassembled WGS sequence"/>
</dbReference>